<dbReference type="InterPro" id="IPR002109">
    <property type="entry name" value="Glutaredoxin"/>
</dbReference>
<dbReference type="CDD" id="cd02976">
    <property type="entry name" value="NrdH"/>
    <property type="match status" value="1"/>
</dbReference>
<dbReference type="AlphaFoldDB" id="A0A2M7QF05"/>
<dbReference type="Proteomes" id="UP000230108">
    <property type="component" value="Unassembled WGS sequence"/>
</dbReference>
<name>A0A2M7QF05_9BACT</name>
<dbReference type="Gene3D" id="3.40.30.10">
    <property type="entry name" value="Glutaredoxin"/>
    <property type="match status" value="1"/>
</dbReference>
<dbReference type="PROSITE" id="PS51354">
    <property type="entry name" value="GLUTAREDOXIN_2"/>
    <property type="match status" value="1"/>
</dbReference>
<dbReference type="PANTHER" id="PTHR34386:SF1">
    <property type="entry name" value="GLUTAREDOXIN-LIKE PROTEIN NRDH"/>
    <property type="match status" value="1"/>
</dbReference>
<sequence length="94" mass="10433">MKILFYGATWCPDCRRSKKFLDDQSVDYTYINLEETPDAAAEVERINKGMQSIPTIVFPNGAILTEPSNGALLEALTAHNIEIKEKKANDGSTI</sequence>
<feature type="domain" description="Glutaredoxin" evidence="1">
    <location>
        <begin position="4"/>
        <end position="58"/>
    </location>
</feature>
<dbReference type="InterPro" id="IPR036249">
    <property type="entry name" value="Thioredoxin-like_sf"/>
</dbReference>
<dbReference type="EMBL" id="PFLF01000018">
    <property type="protein sequence ID" value="PIY69438.1"/>
    <property type="molecule type" value="Genomic_DNA"/>
</dbReference>
<dbReference type="PANTHER" id="PTHR34386">
    <property type="entry name" value="GLUTAREDOXIN"/>
    <property type="match status" value="1"/>
</dbReference>
<dbReference type="Pfam" id="PF00462">
    <property type="entry name" value="Glutaredoxin"/>
    <property type="match status" value="1"/>
</dbReference>
<dbReference type="GO" id="GO:0009055">
    <property type="term" value="F:electron transfer activity"/>
    <property type="evidence" value="ECO:0007669"/>
    <property type="project" value="TreeGrafter"/>
</dbReference>
<reference evidence="3" key="1">
    <citation type="submission" date="2017-09" db="EMBL/GenBank/DDBJ databases">
        <title>Depth-based differentiation of microbial function through sediment-hosted aquifers and enrichment of novel symbionts in the deep terrestrial subsurface.</title>
        <authorList>
            <person name="Probst A.J."/>
            <person name="Ladd B."/>
            <person name="Jarett J.K."/>
            <person name="Geller-Mcgrath D.E."/>
            <person name="Sieber C.M.K."/>
            <person name="Emerson J.B."/>
            <person name="Anantharaman K."/>
            <person name="Thomas B.C."/>
            <person name="Malmstrom R."/>
            <person name="Stieglmeier M."/>
            <person name="Klingl A."/>
            <person name="Woyke T."/>
            <person name="Ryan C.M."/>
            <person name="Banfield J.F."/>
        </authorList>
    </citation>
    <scope>NUCLEOTIDE SEQUENCE [LARGE SCALE GENOMIC DNA]</scope>
</reference>
<dbReference type="GO" id="GO:0045454">
    <property type="term" value="P:cell redox homeostasis"/>
    <property type="evidence" value="ECO:0007669"/>
    <property type="project" value="TreeGrafter"/>
</dbReference>
<evidence type="ECO:0000313" key="2">
    <source>
        <dbReference type="EMBL" id="PIY69438.1"/>
    </source>
</evidence>
<dbReference type="SUPFAM" id="SSF52833">
    <property type="entry name" value="Thioredoxin-like"/>
    <property type="match status" value="1"/>
</dbReference>
<dbReference type="InterPro" id="IPR051548">
    <property type="entry name" value="Grx-like_ET"/>
</dbReference>
<gene>
    <name evidence="2" type="ORF">COY90_00645</name>
</gene>
<proteinExistence type="predicted"/>
<organism evidence="2 3">
    <name type="scientific">Candidatus Roizmanbacteria bacterium CG_4_10_14_0_8_um_filter_39_9</name>
    <dbReference type="NCBI Taxonomy" id="1974829"/>
    <lineage>
        <taxon>Bacteria</taxon>
        <taxon>Candidatus Roizmaniibacteriota</taxon>
    </lineage>
</organism>
<comment type="caution">
    <text evidence="2">The sequence shown here is derived from an EMBL/GenBank/DDBJ whole genome shotgun (WGS) entry which is preliminary data.</text>
</comment>
<accession>A0A2M7QF05</accession>
<evidence type="ECO:0000259" key="1">
    <source>
        <dbReference type="Pfam" id="PF00462"/>
    </source>
</evidence>
<protein>
    <submittedName>
        <fullName evidence="2">NrdH-redoxin</fullName>
    </submittedName>
</protein>
<evidence type="ECO:0000313" key="3">
    <source>
        <dbReference type="Proteomes" id="UP000230108"/>
    </source>
</evidence>